<feature type="compositionally biased region" description="Basic and acidic residues" evidence="7">
    <location>
        <begin position="674"/>
        <end position="683"/>
    </location>
</feature>
<feature type="compositionally biased region" description="Acidic residues" evidence="7">
    <location>
        <begin position="630"/>
        <end position="673"/>
    </location>
</feature>
<dbReference type="GO" id="GO:0030117">
    <property type="term" value="C:membrane coat"/>
    <property type="evidence" value="ECO:0007669"/>
    <property type="project" value="InterPro"/>
</dbReference>
<evidence type="ECO:0000256" key="7">
    <source>
        <dbReference type="SAM" id="MobiDB-lite"/>
    </source>
</evidence>
<evidence type="ECO:0000259" key="8">
    <source>
        <dbReference type="Pfam" id="PF01602"/>
    </source>
</evidence>
<comment type="caution">
    <text evidence="9">The sequence shown here is derived from an EMBL/GenBank/DDBJ whole genome shotgun (WGS) entry which is preliminary data.</text>
</comment>
<organism evidence="9 10">
    <name type="scientific">Blastocystis sp. subtype 1 (strain ATCC 50177 / NandII)</name>
    <dbReference type="NCBI Taxonomy" id="478820"/>
    <lineage>
        <taxon>Eukaryota</taxon>
        <taxon>Sar</taxon>
        <taxon>Stramenopiles</taxon>
        <taxon>Bigyra</taxon>
        <taxon>Opalozoa</taxon>
        <taxon>Opalinata</taxon>
        <taxon>Blastocystidae</taxon>
        <taxon>Blastocystis</taxon>
    </lineage>
</organism>
<keyword evidence="4 6" id="KW-0653">Protein transport</keyword>
<comment type="subcellular location">
    <subcellularLocation>
        <location evidence="1">Endomembrane system</location>
    </subcellularLocation>
</comment>
<name>A0A196S949_BLAHN</name>
<dbReference type="EMBL" id="LXWW01000543">
    <property type="protein sequence ID" value="OAO12514.1"/>
    <property type="molecule type" value="Genomic_DNA"/>
</dbReference>
<feature type="domain" description="Clathrin/coatomer adaptor adaptin-like N-terminal" evidence="8">
    <location>
        <begin position="56"/>
        <end position="563"/>
    </location>
</feature>
<dbReference type="InterPro" id="IPR002553">
    <property type="entry name" value="Clathrin/coatomer_adapt-like_N"/>
</dbReference>
<dbReference type="PANTHER" id="PTHR11134">
    <property type="entry name" value="ADAPTOR COMPLEX SUBUNIT BETA FAMILY MEMBER"/>
    <property type="match status" value="1"/>
</dbReference>
<dbReference type="InterPro" id="IPR016342">
    <property type="entry name" value="AP_complex_bsu_1_2_4"/>
</dbReference>
<dbReference type="GO" id="GO:0006886">
    <property type="term" value="P:intracellular protein transport"/>
    <property type="evidence" value="ECO:0007669"/>
    <property type="project" value="InterPro"/>
</dbReference>
<evidence type="ECO:0000256" key="4">
    <source>
        <dbReference type="ARBA" id="ARBA00022927"/>
    </source>
</evidence>
<feature type="region of interest" description="Disordered" evidence="7">
    <location>
        <begin position="617"/>
        <end position="683"/>
    </location>
</feature>
<evidence type="ECO:0000256" key="3">
    <source>
        <dbReference type="ARBA" id="ARBA00022448"/>
    </source>
</evidence>
<evidence type="ECO:0000256" key="1">
    <source>
        <dbReference type="ARBA" id="ARBA00004308"/>
    </source>
</evidence>
<dbReference type="PIRSF" id="PIRSF002291">
    <property type="entry name" value="AP_complex_beta"/>
    <property type="match status" value="1"/>
</dbReference>
<sequence>MKAAELDRKIENAAKKGYKATKQLYKKIIRRIRGNDVRYFNTTKRGDINDWRKQLHGLNKKEVGRTMKCVIAAMTIGTDVSSLFPDVISCIHNETLELKKLVYLYLLKYARENPELTLLSVNTFVQDCEDKNPLIRSLALRTMGCLRVQSVIEYLVPLLDKALNDVDPYVRKTAAVCVAKLYDMAPERCEEEGFILRLRKMINDTSPFVVSNAIYALHDISQTIGRDCIGVNSKMLNRLLLCLEECSEWGQIIILDVIASYVPQDEAEAIIIVEKTLPRLQHANVGVVMGAIKVILLNVEDCDEELTRAALNKLAHALVSLTSVESAELRYVVLRSMRLIVQKVPNLLSQNIQVFFCKYNDPYYVKMEKLELLISLATPKYIERVLSELKEYATQADVSFVRASVRAIGRCAIKLESAADRCVNVLLFLLQSKVSYIVQEAIVVLTRLFRLYPGKYTSVIVPMCGVIDLLDEAEARACIIWVIGEYSNVIDSAGELLGLFLDSYHDEKPVVQLQLLTAAVKLFLRRPDAGKDVMTSLLTVATAETLSVDMRDRAYLYWRLLSSNPAAARRVVLGEHPPLKHEYKEEMDDDTLYTMLEQMGSVAGVFFKAPETFITPSRGPAPIGTMSPLADEDIESVEENEEDESSEDSDEDIDIFADEDEKKEEPKEEEEPKSDDSFDDIFK</sequence>
<dbReference type="GO" id="GO:0012505">
    <property type="term" value="C:endomembrane system"/>
    <property type="evidence" value="ECO:0007669"/>
    <property type="project" value="UniProtKB-SubCell"/>
</dbReference>
<accession>A0A196S949</accession>
<dbReference type="InterPro" id="IPR026739">
    <property type="entry name" value="AP_beta"/>
</dbReference>
<dbReference type="SUPFAM" id="SSF48371">
    <property type="entry name" value="ARM repeat"/>
    <property type="match status" value="1"/>
</dbReference>
<dbReference type="AlphaFoldDB" id="A0A196S949"/>
<protein>
    <recommendedName>
        <fullName evidence="6">AP complex subunit beta</fullName>
    </recommendedName>
</protein>
<dbReference type="GO" id="GO:0016192">
    <property type="term" value="P:vesicle-mediated transport"/>
    <property type="evidence" value="ECO:0007669"/>
    <property type="project" value="InterPro"/>
</dbReference>
<evidence type="ECO:0000256" key="5">
    <source>
        <dbReference type="ARBA" id="ARBA00023136"/>
    </source>
</evidence>
<dbReference type="InterPro" id="IPR011989">
    <property type="entry name" value="ARM-like"/>
</dbReference>
<proteinExistence type="inferred from homology"/>
<dbReference type="STRING" id="478820.A0A196S949"/>
<dbReference type="Gene3D" id="1.25.10.10">
    <property type="entry name" value="Leucine-rich Repeat Variant"/>
    <property type="match status" value="1"/>
</dbReference>
<dbReference type="OrthoDB" id="10254310at2759"/>
<keyword evidence="5 6" id="KW-0472">Membrane</keyword>
<dbReference type="Pfam" id="PF01602">
    <property type="entry name" value="Adaptin_N"/>
    <property type="match status" value="1"/>
</dbReference>
<comment type="similarity">
    <text evidence="2 6">Belongs to the adaptor complexes large subunit family.</text>
</comment>
<dbReference type="GO" id="GO:0030276">
    <property type="term" value="F:clathrin binding"/>
    <property type="evidence" value="ECO:0007669"/>
    <property type="project" value="InterPro"/>
</dbReference>
<keyword evidence="3 6" id="KW-0813">Transport</keyword>
<dbReference type="InterPro" id="IPR016024">
    <property type="entry name" value="ARM-type_fold"/>
</dbReference>
<evidence type="ECO:0000313" key="9">
    <source>
        <dbReference type="EMBL" id="OAO12514.1"/>
    </source>
</evidence>
<evidence type="ECO:0000256" key="6">
    <source>
        <dbReference type="PIRNR" id="PIRNR002291"/>
    </source>
</evidence>
<evidence type="ECO:0000256" key="2">
    <source>
        <dbReference type="ARBA" id="ARBA00006613"/>
    </source>
</evidence>
<dbReference type="Proteomes" id="UP000078348">
    <property type="component" value="Unassembled WGS sequence"/>
</dbReference>
<keyword evidence="10" id="KW-1185">Reference proteome</keyword>
<reference evidence="9 10" key="1">
    <citation type="submission" date="2016-05" db="EMBL/GenBank/DDBJ databases">
        <title>Nuclear genome of Blastocystis sp. subtype 1 NandII.</title>
        <authorList>
            <person name="Gentekaki E."/>
            <person name="Curtis B."/>
            <person name="Stairs C."/>
            <person name="Eme L."/>
            <person name="Herman E."/>
            <person name="Klimes V."/>
            <person name="Arias M.C."/>
            <person name="Elias M."/>
            <person name="Hilliou F."/>
            <person name="Klute M."/>
            <person name="Malik S.-B."/>
            <person name="Pightling A."/>
            <person name="Rachubinski R."/>
            <person name="Salas D."/>
            <person name="Schlacht A."/>
            <person name="Suga H."/>
            <person name="Archibald J."/>
            <person name="Ball S.G."/>
            <person name="Clark G."/>
            <person name="Dacks J."/>
            <person name="Van Der Giezen M."/>
            <person name="Tsaousis A."/>
            <person name="Roger A."/>
        </authorList>
    </citation>
    <scope>NUCLEOTIDE SEQUENCE [LARGE SCALE GENOMIC DNA]</scope>
    <source>
        <strain evidence="10">ATCC 50177 / NandII</strain>
    </source>
</reference>
<evidence type="ECO:0000313" key="10">
    <source>
        <dbReference type="Proteomes" id="UP000078348"/>
    </source>
</evidence>
<gene>
    <name evidence="9" type="ORF">AV274_5870</name>
</gene>